<sequence length="903" mass="94272">MAKEGELRHALSHEKRSVKENVASLLTRLRSPSSPERDDARSPKSRLHTAPFFSSPSASDIAPLSAYAEEPSCRSPPSSRSPFNSPSSLHSATPNSCARRARTATKIGVSFSPSVRFASCRQRGNLAIPRGDYANEEDSVVAAAAGADAGPYPISFFHFPTKPVSQASSDTAGPSPTRSRELKVYWSPKRQAVDDDDTDSAGSRTFSLPRSSTRSLSPVKSPVSLDGSSTYDIGFSMPSPLEVTLLEEEGTPRPHQQAPRAAPSPTWRRTRSPDVDLLALGPPVPKGQRRAEAACLGATVPSAEHTALASRLVYSQRLSSLDLRLRSRPTGEANDVNVRYTVAQDGDARGAAALDDGEPPLLRDRWYNVDVSAKNLAAVAATTSGKRKVSTPKTSKAFAAPLSPPPLPVSTRRTCSQLSWAESGGEASTWSLLSALSPTPHDDHDHYLNLEESLQALPHAASAAAVGANTTNNKAHHGGMTVELLTDDNVSSVTLRRRRTSSAAITKFMADVAASDAAASPHGHQSRQPSMASATASAKCSCSSYSYSLPSIPLPVYDRAIPAPPANPKGPTPVKATTTPAAAHMSTKAAVKDIGNLSYSDVHDVVAADAHASEQSAFPHTLLRNSKTISSSVTDAELIPTKAAHHGLPPPPKPRSLPLLTTPTLKRMSTTTPVSSSTLRLAAAAAAAAECGLSSLVLSNTSSPAARSNSASGSTHLAPGVSADAITHAAAHSASPNGGTPTHSTVRIPSLPAPSSRWSPRRSLELNPQPVDGINTGLGATAKNLAPQTALQSPRSAATPVSSGRAILPQRGNEEGEHRNGATPSPSLSSASPHSPPENVETKLHVLRGPAEGKEVLVIQAPVHPNLSLPRGSVVRALAHGHSSSGDATHHSSPPHTASQLPP</sequence>
<evidence type="ECO:0000313" key="2">
    <source>
        <dbReference type="EMBL" id="KPA78238.1"/>
    </source>
</evidence>
<dbReference type="Proteomes" id="UP000037923">
    <property type="component" value="Unassembled WGS sequence"/>
</dbReference>
<dbReference type="AlphaFoldDB" id="A0A0N0DU06"/>
<feature type="compositionally biased region" description="Low complexity" evidence="1">
    <location>
        <begin position="203"/>
        <end position="218"/>
    </location>
</feature>
<feature type="compositionally biased region" description="Polar residues" evidence="1">
    <location>
        <begin position="700"/>
        <end position="715"/>
    </location>
</feature>
<comment type="caution">
    <text evidence="2">The sequence shown here is derived from an EMBL/GenBank/DDBJ whole genome shotgun (WGS) entry which is preliminary data.</text>
</comment>
<feature type="region of interest" description="Disordered" evidence="1">
    <location>
        <begin position="163"/>
        <end position="228"/>
    </location>
</feature>
<gene>
    <name evidence="2" type="ORF">ABB37_06393</name>
</gene>
<feature type="compositionally biased region" description="Low complexity" evidence="1">
    <location>
        <begin position="253"/>
        <end position="265"/>
    </location>
</feature>
<feature type="region of interest" description="Disordered" evidence="1">
    <location>
        <begin position="700"/>
        <end position="719"/>
    </location>
</feature>
<feature type="region of interest" description="Disordered" evidence="1">
    <location>
        <begin position="387"/>
        <end position="411"/>
    </location>
</feature>
<protein>
    <submittedName>
        <fullName evidence="2">Uncharacterized protein</fullName>
    </submittedName>
</protein>
<dbReference type="RefSeq" id="XP_015656677.1">
    <property type="nucleotide sequence ID" value="XM_015804699.1"/>
</dbReference>
<feature type="compositionally biased region" description="Polar residues" evidence="1">
    <location>
        <begin position="736"/>
        <end position="747"/>
    </location>
</feature>
<name>A0A0N0DU06_LEPPY</name>
<feature type="compositionally biased region" description="Low complexity" evidence="1">
    <location>
        <begin position="824"/>
        <end position="833"/>
    </location>
</feature>
<dbReference type="EMBL" id="LGTL01000014">
    <property type="protein sequence ID" value="KPA78238.1"/>
    <property type="molecule type" value="Genomic_DNA"/>
</dbReference>
<dbReference type="OMA" id="MKAATHE"/>
<dbReference type="GeneID" id="26906682"/>
<feature type="compositionally biased region" description="Low complexity" evidence="1">
    <location>
        <begin position="73"/>
        <end position="88"/>
    </location>
</feature>
<evidence type="ECO:0000256" key="1">
    <source>
        <dbReference type="SAM" id="MobiDB-lite"/>
    </source>
</evidence>
<feature type="region of interest" description="Disordered" evidence="1">
    <location>
        <begin position="877"/>
        <end position="903"/>
    </location>
</feature>
<feature type="compositionally biased region" description="Polar residues" evidence="1">
    <location>
        <begin position="163"/>
        <end position="177"/>
    </location>
</feature>
<accession>A0A0N0DU06</accession>
<dbReference type="VEuPathDB" id="TriTrypDB:LpyrH10_14_1080"/>
<keyword evidence="3" id="KW-1185">Reference proteome</keyword>
<reference evidence="2 3" key="1">
    <citation type="submission" date="2015-07" db="EMBL/GenBank/DDBJ databases">
        <title>High-quality genome of monoxenous trypanosomatid Leptomonas pyrrhocoris.</title>
        <authorList>
            <person name="Flegontov P."/>
            <person name="Butenko A."/>
            <person name="Firsov S."/>
            <person name="Vlcek C."/>
            <person name="Logacheva M.D."/>
            <person name="Field M."/>
            <person name="Filatov D."/>
            <person name="Flegontova O."/>
            <person name="Gerasimov E."/>
            <person name="Jackson A.P."/>
            <person name="Kelly S."/>
            <person name="Opperdoes F."/>
            <person name="O'Reilly A."/>
            <person name="Votypka J."/>
            <person name="Yurchenko V."/>
            <person name="Lukes J."/>
        </authorList>
    </citation>
    <scope>NUCLEOTIDE SEQUENCE [LARGE SCALE GENOMIC DNA]</scope>
    <source>
        <strain evidence="2">H10</strain>
    </source>
</reference>
<feature type="region of interest" description="Disordered" evidence="1">
    <location>
        <begin position="729"/>
        <end position="840"/>
    </location>
</feature>
<dbReference type="OrthoDB" id="10691816at2759"/>
<proteinExistence type="predicted"/>
<feature type="region of interest" description="Disordered" evidence="1">
    <location>
        <begin position="25"/>
        <end position="101"/>
    </location>
</feature>
<organism evidence="2 3">
    <name type="scientific">Leptomonas pyrrhocoris</name>
    <name type="common">Firebug parasite</name>
    <dbReference type="NCBI Taxonomy" id="157538"/>
    <lineage>
        <taxon>Eukaryota</taxon>
        <taxon>Discoba</taxon>
        <taxon>Euglenozoa</taxon>
        <taxon>Kinetoplastea</taxon>
        <taxon>Metakinetoplastina</taxon>
        <taxon>Trypanosomatida</taxon>
        <taxon>Trypanosomatidae</taxon>
        <taxon>Leishmaniinae</taxon>
        <taxon>Leptomonas</taxon>
    </lineage>
</organism>
<feature type="compositionally biased region" description="Low complexity" evidence="1">
    <location>
        <begin position="749"/>
        <end position="758"/>
    </location>
</feature>
<feature type="region of interest" description="Disordered" evidence="1">
    <location>
        <begin position="248"/>
        <end position="271"/>
    </location>
</feature>
<feature type="compositionally biased region" description="Polar residues" evidence="1">
    <location>
        <begin position="882"/>
        <end position="903"/>
    </location>
</feature>
<feature type="compositionally biased region" description="Low complexity" evidence="1">
    <location>
        <begin position="25"/>
        <end position="34"/>
    </location>
</feature>
<feature type="compositionally biased region" description="Polar residues" evidence="1">
    <location>
        <begin position="786"/>
        <end position="802"/>
    </location>
</feature>
<evidence type="ECO:0000313" key="3">
    <source>
        <dbReference type="Proteomes" id="UP000037923"/>
    </source>
</evidence>